<keyword evidence="3" id="KW-0479">Metal-binding</keyword>
<dbReference type="SUPFAM" id="SSF81383">
    <property type="entry name" value="F-box domain"/>
    <property type="match status" value="1"/>
</dbReference>
<keyword evidence="4" id="KW-0560">Oxidoreductase</keyword>
<dbReference type="InterPro" id="IPR050910">
    <property type="entry name" value="JMJD6_ArgDemeth/LysHydrox"/>
</dbReference>
<dbReference type="GO" id="GO:0016491">
    <property type="term" value="F:oxidoreductase activity"/>
    <property type="evidence" value="ECO:0007669"/>
    <property type="project" value="UniProtKB-KW"/>
</dbReference>
<feature type="region of interest" description="Disordered" evidence="7">
    <location>
        <begin position="1109"/>
        <end position="1139"/>
    </location>
</feature>
<keyword evidence="10" id="KW-1185">Reference proteome</keyword>
<protein>
    <submittedName>
        <fullName evidence="9">Phosphatidylserine-specific receptor PtdSerR</fullName>
    </submittedName>
</protein>
<feature type="compositionally biased region" description="Basic and acidic residues" evidence="7">
    <location>
        <begin position="557"/>
        <end position="568"/>
    </location>
</feature>
<evidence type="ECO:0000256" key="7">
    <source>
        <dbReference type="SAM" id="MobiDB-lite"/>
    </source>
</evidence>
<dbReference type="EMBL" id="DF237142">
    <property type="protein sequence ID" value="GAQ84534.1"/>
    <property type="molecule type" value="Genomic_DNA"/>
</dbReference>
<dbReference type="InterPro" id="IPR003347">
    <property type="entry name" value="JmjC_dom"/>
</dbReference>
<dbReference type="STRING" id="105231.A0A1Y1I0T4"/>
<dbReference type="OMA" id="EWRRQEY"/>
<dbReference type="AlphaFoldDB" id="A0A1Y1I0T4"/>
<proteinExistence type="inferred from homology"/>
<dbReference type="FunFam" id="2.60.120.650:FF:000045">
    <property type="entry name" value="F-box protein At1g78280"/>
    <property type="match status" value="1"/>
</dbReference>
<feature type="domain" description="JmjC" evidence="8">
    <location>
        <begin position="226"/>
        <end position="389"/>
    </location>
</feature>
<dbReference type="OrthoDB" id="424465at2759"/>
<evidence type="ECO:0000256" key="6">
    <source>
        <dbReference type="ARBA" id="ARBA00023242"/>
    </source>
</evidence>
<feature type="compositionally biased region" description="Low complexity" evidence="7">
    <location>
        <begin position="851"/>
        <end position="862"/>
    </location>
</feature>
<organism evidence="9 10">
    <name type="scientific">Klebsormidium nitens</name>
    <name type="common">Green alga</name>
    <name type="synonym">Ulothrix nitens</name>
    <dbReference type="NCBI Taxonomy" id="105231"/>
    <lineage>
        <taxon>Eukaryota</taxon>
        <taxon>Viridiplantae</taxon>
        <taxon>Streptophyta</taxon>
        <taxon>Klebsormidiophyceae</taxon>
        <taxon>Klebsormidiales</taxon>
        <taxon>Klebsormidiaceae</taxon>
        <taxon>Klebsormidium</taxon>
    </lineage>
</organism>
<comment type="subcellular location">
    <subcellularLocation>
        <location evidence="1">Nucleus</location>
    </subcellularLocation>
</comment>
<dbReference type="GO" id="GO:0005634">
    <property type="term" value="C:nucleus"/>
    <property type="evidence" value="ECO:0007669"/>
    <property type="project" value="UniProtKB-SubCell"/>
</dbReference>
<evidence type="ECO:0000313" key="9">
    <source>
        <dbReference type="EMBL" id="GAQ84534.1"/>
    </source>
</evidence>
<evidence type="ECO:0000256" key="1">
    <source>
        <dbReference type="ARBA" id="ARBA00004123"/>
    </source>
</evidence>
<evidence type="ECO:0000256" key="5">
    <source>
        <dbReference type="ARBA" id="ARBA00023004"/>
    </source>
</evidence>
<dbReference type="SMART" id="SM00558">
    <property type="entry name" value="JmjC"/>
    <property type="match status" value="1"/>
</dbReference>
<dbReference type="Proteomes" id="UP000054558">
    <property type="component" value="Unassembled WGS sequence"/>
</dbReference>
<name>A0A1Y1I0T4_KLENI</name>
<evidence type="ECO:0000256" key="4">
    <source>
        <dbReference type="ARBA" id="ARBA00023002"/>
    </source>
</evidence>
<reference evidence="9 10" key="1">
    <citation type="journal article" date="2014" name="Nat. Commun.">
        <title>Klebsormidium flaccidum genome reveals primary factors for plant terrestrial adaptation.</title>
        <authorList>
            <person name="Hori K."/>
            <person name="Maruyama F."/>
            <person name="Fujisawa T."/>
            <person name="Togashi T."/>
            <person name="Yamamoto N."/>
            <person name="Seo M."/>
            <person name="Sato S."/>
            <person name="Yamada T."/>
            <person name="Mori H."/>
            <person name="Tajima N."/>
            <person name="Moriyama T."/>
            <person name="Ikeuchi M."/>
            <person name="Watanabe M."/>
            <person name="Wada H."/>
            <person name="Kobayashi K."/>
            <person name="Saito M."/>
            <person name="Masuda T."/>
            <person name="Sasaki-Sekimoto Y."/>
            <person name="Mashiguchi K."/>
            <person name="Awai K."/>
            <person name="Shimojima M."/>
            <person name="Masuda S."/>
            <person name="Iwai M."/>
            <person name="Nobusawa T."/>
            <person name="Narise T."/>
            <person name="Kondo S."/>
            <person name="Saito H."/>
            <person name="Sato R."/>
            <person name="Murakawa M."/>
            <person name="Ihara Y."/>
            <person name="Oshima-Yamada Y."/>
            <person name="Ohtaka K."/>
            <person name="Satoh M."/>
            <person name="Sonobe K."/>
            <person name="Ishii M."/>
            <person name="Ohtani R."/>
            <person name="Kanamori-Sato M."/>
            <person name="Honoki R."/>
            <person name="Miyazaki D."/>
            <person name="Mochizuki H."/>
            <person name="Umetsu J."/>
            <person name="Higashi K."/>
            <person name="Shibata D."/>
            <person name="Kamiya Y."/>
            <person name="Sato N."/>
            <person name="Nakamura Y."/>
            <person name="Tabata S."/>
            <person name="Ida S."/>
            <person name="Kurokawa K."/>
            <person name="Ohta H."/>
        </authorList>
    </citation>
    <scope>NUCLEOTIDE SEQUENCE [LARGE SCALE GENOMIC DNA]</scope>
    <source>
        <strain evidence="9 10">NIES-2285</strain>
    </source>
</reference>
<evidence type="ECO:0000259" key="8">
    <source>
        <dbReference type="PROSITE" id="PS51184"/>
    </source>
</evidence>
<evidence type="ECO:0000313" key="10">
    <source>
        <dbReference type="Proteomes" id="UP000054558"/>
    </source>
</evidence>
<sequence length="1189" mass="129796">MSQHSGIPPLAAMDWRRNSGLGNLRVLTDDIICRILGGLHMQEVERLACVSSVFYIFCNDEPLWMRLCLGTPSDKPMVYHGTWKQTALARRAEEMKIALPSPHPLRRFEGFSSLHLYRQWYRCHIDLHTFSFDTGHVERRGNISQQEFAAEFDGKKPVLLTDIVGRWPASQEWTLPKLVDRFGDAKFKVSQAHGKAVKMTLRDYAAYTRVQHDEEPLYIFDPTYGETAPPLLSDYSVPPLFGDDFLELLEGELKPPFRWLVLGPPRSGAAWHVDPNLTSAWNALVRGKKRWALYPPGRVPPGVTLRVSEDDGDLSFDGPPSLQWWLDVYPHIPPDERPLECTQLPGETIFVPGGWWHCVLNIENSIAVTHNFLNEANFETVFSDLAPGFAHRGLSRAGRLAQNRSVDASPEHSSPADIAWSHFTDLTDDYVNRPALRELLRKMWAARPDLRSRIWDCACKTVGAEHWRQVLALVCAAHEKPSPSRGESLPVSGGRNAVFRVGGRVVKVFLGGGLEEDEAGVVPEVSAGHGDDGKIEHGNGQCLQNGRALSNGAGDVQSRRDHTCQARDAEDEDEENGGREQERMFRTELMMHELIRTAKSPLVRTVPALLGHGVIIEGEDGSLALEDMKSGGKSATEPGHANGKVVKVGLRGPAGGCLEDGAGIGNGANRVEGKTRTSGKGRAGEVVEERNVNGTVEEPSGTADVKRRWMYVIMAECEGTLFSDVYDKMSKGDLLALARFLGRQVGFIQALPLPPDCANDAHEPDRQAGQPPQKRRKVFSAAEPSLKNSHQAPGEATKSDGLLGEAHARSAVTSAPQAQNMVVGNCALRSQQGNGTSSNGVHSEPHGSNGASASTISKTSSARPLETEVPLGADSHPGTNSHIEAVAIPGNKPNPGANLHLEDESTTGTESRGGVDLPSLEALGVPPRWRPFAAFLRAQRKDLPDRLKDFGLPDRLLTSAEGYVPEDPVELLEFDGGDPVWLHTDLLVDNILMSKRRGAENEGTEEGGEVNPANGGFKVAEGEAKRCDDEEKGVGGQRLNGEVCRSPVEKEVGEGVVREKRETKDTGGRYEAVHILDFADARTGDPLYEIASLHIGTFRGSPELLSAFLGASQPSTNSGDKRLSPDGSPPSGAAQKSPQHARSFRAMCFAVLHEINLLNLLSRHRHVALSESLTWEQMSSMLFGVLDKN</sequence>
<feature type="region of interest" description="Disordered" evidence="7">
    <location>
        <begin position="829"/>
        <end position="919"/>
    </location>
</feature>
<evidence type="ECO:0000256" key="2">
    <source>
        <dbReference type="ARBA" id="ARBA00006801"/>
    </source>
</evidence>
<dbReference type="Gene3D" id="2.60.120.650">
    <property type="entry name" value="Cupin"/>
    <property type="match status" value="1"/>
</dbReference>
<dbReference type="Gene3D" id="1.20.1280.50">
    <property type="match status" value="1"/>
</dbReference>
<dbReference type="SUPFAM" id="SSF51197">
    <property type="entry name" value="Clavaminate synthase-like"/>
    <property type="match status" value="1"/>
</dbReference>
<dbReference type="InterPro" id="IPR036047">
    <property type="entry name" value="F-box-like_dom_sf"/>
</dbReference>
<dbReference type="GO" id="GO:0046872">
    <property type="term" value="F:metal ion binding"/>
    <property type="evidence" value="ECO:0007669"/>
    <property type="project" value="UniProtKB-KW"/>
</dbReference>
<keyword evidence="5" id="KW-0408">Iron</keyword>
<dbReference type="PROSITE" id="PS51184">
    <property type="entry name" value="JMJC"/>
    <property type="match status" value="1"/>
</dbReference>
<feature type="region of interest" description="Disordered" evidence="7">
    <location>
        <begin position="524"/>
        <end position="580"/>
    </location>
</feature>
<keyword evidence="6" id="KW-0539">Nucleus</keyword>
<comment type="similarity">
    <text evidence="2">Belongs to the JARID1 histone demethylase family.</text>
</comment>
<keyword evidence="9" id="KW-0675">Receptor</keyword>
<feature type="compositionally biased region" description="Polar residues" evidence="7">
    <location>
        <begin position="829"/>
        <end position="841"/>
    </location>
</feature>
<accession>A0A1Y1I0T4</accession>
<dbReference type="PANTHER" id="PTHR12480:SF35">
    <property type="entry name" value="TRANSCRIPTION FACTOR JUMONJI, JMJC DOMAIN-CONTAINING PROTEIN"/>
    <property type="match status" value="1"/>
</dbReference>
<gene>
    <name evidence="9" type="ORF">KFL_001930120</name>
</gene>
<dbReference type="Pfam" id="PF02373">
    <property type="entry name" value="JmjC"/>
    <property type="match status" value="1"/>
</dbReference>
<feature type="region of interest" description="Disordered" evidence="7">
    <location>
        <begin position="756"/>
        <end position="799"/>
    </location>
</feature>
<evidence type="ECO:0000256" key="3">
    <source>
        <dbReference type="ARBA" id="ARBA00022723"/>
    </source>
</evidence>
<dbReference type="PANTHER" id="PTHR12480">
    <property type="entry name" value="ARGININE DEMETHYLASE AND LYSYL-HYDROXYLASE JMJD"/>
    <property type="match status" value="1"/>
</dbReference>